<evidence type="ECO:0000259" key="8">
    <source>
        <dbReference type="Pfam" id="PF14322"/>
    </source>
</evidence>
<keyword evidence="4" id="KW-0472">Membrane</keyword>
<dbReference type="GO" id="GO:0009279">
    <property type="term" value="C:cell outer membrane"/>
    <property type="evidence" value="ECO:0007669"/>
    <property type="project" value="UniProtKB-SubCell"/>
</dbReference>
<comment type="similarity">
    <text evidence="2">Belongs to the SusD family.</text>
</comment>
<evidence type="ECO:0000256" key="2">
    <source>
        <dbReference type="ARBA" id="ARBA00006275"/>
    </source>
</evidence>
<dbReference type="InterPro" id="IPR012944">
    <property type="entry name" value="SusD_RagB_dom"/>
</dbReference>
<dbReference type="EMBL" id="BMER01000005">
    <property type="protein sequence ID" value="GGG99166.1"/>
    <property type="molecule type" value="Genomic_DNA"/>
</dbReference>
<feature type="domain" description="SusD-like N-terminal" evidence="8">
    <location>
        <begin position="23"/>
        <end position="226"/>
    </location>
</feature>
<feature type="domain" description="RagB/SusD" evidence="7">
    <location>
        <begin position="280"/>
        <end position="573"/>
    </location>
</feature>
<sequence>MKKFILTSLVILNMLTYTACESFLDVNPKSKLSESQIATPENAENLVIAAYSSLGNENYNNKTNSLWPYGDLRSGDAYKGGAGTGDMGEWNLYETFVSMRVDVGGLDQKWYRQYVAISRANNALQRINALSEEEYPKKTIRAAEMRFLRAHFLFELKLLFKQIPFIDETLPPEEYINVSNVQYTDAELWEKIIAEFRFAADNLPPDNDGQLGRANQYMAKAYLAKALLYAAYEQNEKHEVTNINQQKLEEVVALVDELAVRYDLAEDFAYNFLCEYENGPESIFAVQNSLNDGTEFGRLDWSAMLNYPMNAEYGCCGFHQPSQNLVNAYKTGDNGLPVFDGFNNTDMASAAQLKTQSIDPRLLHTVAIPGLPYKYKPDFIFENSWIRQIETYGYYMSLKEVVLYDSPCFKKVNPFMSSSKNRDIIRYDDALLWKAEALIELGRHMEALPTINRLRERAAESTSRLVDADGQPTGNFRVVTYQNGVNCNWTQAFARQALRWERRLELAMEGSRFFDLVRWGIADSYVNEYLSAEKAKRTYLAASTFEKNRDEFFPIPLAQINFSKKLYEQNYGWE</sequence>
<dbReference type="InterPro" id="IPR033985">
    <property type="entry name" value="SusD-like_N"/>
</dbReference>
<dbReference type="Proteomes" id="UP000660862">
    <property type="component" value="Unassembled WGS sequence"/>
</dbReference>
<evidence type="ECO:0000313" key="9">
    <source>
        <dbReference type="EMBL" id="GGG99166.1"/>
    </source>
</evidence>
<keyword evidence="3 6" id="KW-0732">Signal</keyword>
<dbReference type="InterPro" id="IPR011990">
    <property type="entry name" value="TPR-like_helical_dom_sf"/>
</dbReference>
<dbReference type="Pfam" id="PF07980">
    <property type="entry name" value="SusD_RagB"/>
    <property type="match status" value="1"/>
</dbReference>
<dbReference type="Gene3D" id="1.25.40.390">
    <property type="match status" value="1"/>
</dbReference>
<proteinExistence type="inferred from homology"/>
<feature type="signal peptide" evidence="6">
    <location>
        <begin position="1"/>
        <end position="19"/>
    </location>
</feature>
<evidence type="ECO:0000256" key="3">
    <source>
        <dbReference type="ARBA" id="ARBA00022729"/>
    </source>
</evidence>
<comment type="caution">
    <text evidence="9">The sequence shown here is derived from an EMBL/GenBank/DDBJ whole genome shotgun (WGS) entry which is preliminary data.</text>
</comment>
<evidence type="ECO:0000259" key="7">
    <source>
        <dbReference type="Pfam" id="PF07980"/>
    </source>
</evidence>
<dbReference type="SUPFAM" id="SSF48452">
    <property type="entry name" value="TPR-like"/>
    <property type="match status" value="1"/>
</dbReference>
<reference evidence="9" key="2">
    <citation type="submission" date="2020-09" db="EMBL/GenBank/DDBJ databases">
        <authorList>
            <person name="Sun Q."/>
            <person name="Zhou Y."/>
        </authorList>
    </citation>
    <scope>NUCLEOTIDE SEQUENCE</scope>
    <source>
        <strain evidence="9">CGMCC 1.12195</strain>
    </source>
</reference>
<evidence type="ECO:0000256" key="6">
    <source>
        <dbReference type="SAM" id="SignalP"/>
    </source>
</evidence>
<organism evidence="9 10">
    <name type="scientific">Parapedobacter pyrenivorans</name>
    <dbReference type="NCBI Taxonomy" id="1305674"/>
    <lineage>
        <taxon>Bacteria</taxon>
        <taxon>Pseudomonadati</taxon>
        <taxon>Bacteroidota</taxon>
        <taxon>Sphingobacteriia</taxon>
        <taxon>Sphingobacteriales</taxon>
        <taxon>Sphingobacteriaceae</taxon>
        <taxon>Parapedobacter</taxon>
    </lineage>
</organism>
<evidence type="ECO:0000313" key="10">
    <source>
        <dbReference type="Proteomes" id="UP000660862"/>
    </source>
</evidence>
<keyword evidence="5" id="KW-0998">Cell outer membrane</keyword>
<accession>A0A917HZ89</accession>
<name>A0A917HZ89_9SPHI</name>
<feature type="chain" id="PRO_5036673195" evidence="6">
    <location>
        <begin position="20"/>
        <end position="574"/>
    </location>
</feature>
<keyword evidence="10" id="KW-1185">Reference proteome</keyword>
<comment type="subcellular location">
    <subcellularLocation>
        <location evidence="1">Cell outer membrane</location>
    </subcellularLocation>
</comment>
<evidence type="ECO:0000256" key="5">
    <source>
        <dbReference type="ARBA" id="ARBA00023237"/>
    </source>
</evidence>
<reference evidence="9" key="1">
    <citation type="journal article" date="2014" name="Int. J. Syst. Evol. Microbiol.">
        <title>Complete genome sequence of Corynebacterium casei LMG S-19264T (=DSM 44701T), isolated from a smear-ripened cheese.</title>
        <authorList>
            <consortium name="US DOE Joint Genome Institute (JGI-PGF)"/>
            <person name="Walter F."/>
            <person name="Albersmeier A."/>
            <person name="Kalinowski J."/>
            <person name="Ruckert C."/>
        </authorList>
    </citation>
    <scope>NUCLEOTIDE SEQUENCE</scope>
    <source>
        <strain evidence="9">CGMCC 1.12195</strain>
    </source>
</reference>
<dbReference type="Pfam" id="PF14322">
    <property type="entry name" value="SusD-like_3"/>
    <property type="match status" value="1"/>
</dbReference>
<gene>
    <name evidence="9" type="ORF">GCM10007415_38620</name>
</gene>
<evidence type="ECO:0000256" key="1">
    <source>
        <dbReference type="ARBA" id="ARBA00004442"/>
    </source>
</evidence>
<protein>
    <submittedName>
        <fullName evidence="9">Glycan metabolism protein RagB</fullName>
    </submittedName>
</protein>
<dbReference type="AlphaFoldDB" id="A0A917HZ89"/>
<evidence type="ECO:0000256" key="4">
    <source>
        <dbReference type="ARBA" id="ARBA00023136"/>
    </source>
</evidence>
<dbReference type="RefSeq" id="WP_188507745.1">
    <property type="nucleotide sequence ID" value="NZ_BMER01000005.1"/>
</dbReference>